<evidence type="ECO:0000313" key="2">
    <source>
        <dbReference type="Proteomes" id="UP000051952"/>
    </source>
</evidence>
<accession>A0A0S4IM57</accession>
<gene>
    <name evidence="1" type="ORF">BSAL_62080</name>
</gene>
<feature type="non-terminal residue" evidence="1">
    <location>
        <position position="438"/>
    </location>
</feature>
<dbReference type="AlphaFoldDB" id="A0A0S4IM57"/>
<organism evidence="1 2">
    <name type="scientific">Bodo saltans</name>
    <name type="common">Flagellated protozoan</name>
    <dbReference type="NCBI Taxonomy" id="75058"/>
    <lineage>
        <taxon>Eukaryota</taxon>
        <taxon>Discoba</taxon>
        <taxon>Euglenozoa</taxon>
        <taxon>Kinetoplastea</taxon>
        <taxon>Metakinetoplastina</taxon>
        <taxon>Eubodonida</taxon>
        <taxon>Bodonidae</taxon>
        <taxon>Bodo</taxon>
    </lineage>
</organism>
<evidence type="ECO:0000313" key="1">
    <source>
        <dbReference type="EMBL" id="CUF38993.1"/>
    </source>
</evidence>
<proteinExistence type="predicted"/>
<dbReference type="Proteomes" id="UP000051952">
    <property type="component" value="Unassembled WGS sequence"/>
</dbReference>
<dbReference type="EMBL" id="CYKH01000313">
    <property type="protein sequence ID" value="CUF38993.1"/>
    <property type="molecule type" value="Genomic_DNA"/>
</dbReference>
<name>A0A0S4IM57_BODSA</name>
<dbReference type="VEuPathDB" id="TriTrypDB:BSAL_62080"/>
<protein>
    <submittedName>
        <fullName evidence="1">Uncharacterized protein</fullName>
    </submittedName>
</protein>
<sequence>MEAKMLQQNSSVSQSDIHVLQGALASLQDENMTLRSSFDKAQSMIERLHRKLHDTALAVQRLPGGDELLVELGLVVAQQSNAQGLLTREDSLTIAADSCVATEVFVRNTLGDLLFRVYIDRPSSHRELMSWFQPYFACFEDELKERPDTDLNLHCGSGFGTLLSSVQLDEVSAIREVIVSVTIPGLITQHPFVPEVNAVDTTNVASSPCEEMRGKESATTISRSDAKLVVFSGDVLVRVSSFLSLRDFRGGLLRLCKSVRKQLLVDFALAVATSRPLGEYCGGHNVNQRVGAPSPPSLSRLFLVRPAICGNILGSGASSFGSRNLSRVGPTRPLRLLDVCLHQPRFEMNVNNASSGTRNASHCHQASEMVTTAAAACWLPAQELLDATLRHESFLDLMTTRYASFPPGPRQPFPVDFCNTALDDESGFIAPARSLVES</sequence>
<reference evidence="2" key="1">
    <citation type="submission" date="2015-09" db="EMBL/GenBank/DDBJ databases">
        <authorList>
            <consortium name="Pathogen Informatics"/>
        </authorList>
    </citation>
    <scope>NUCLEOTIDE SEQUENCE [LARGE SCALE GENOMIC DNA]</scope>
    <source>
        <strain evidence="2">Lake Konstanz</strain>
    </source>
</reference>
<keyword evidence="2" id="KW-1185">Reference proteome</keyword>